<evidence type="ECO:0000256" key="7">
    <source>
        <dbReference type="SAM" id="MobiDB-lite"/>
    </source>
</evidence>
<dbReference type="EMBL" id="MSZU01000111">
    <property type="protein sequence ID" value="OMP83796.1"/>
    <property type="molecule type" value="Genomic_DNA"/>
</dbReference>
<feature type="region of interest" description="Disordered" evidence="7">
    <location>
        <begin position="942"/>
        <end position="970"/>
    </location>
</feature>
<dbReference type="InterPro" id="IPR017057">
    <property type="entry name" value="Ent-kaurene_synthase_fun"/>
</dbReference>
<dbReference type="Gene3D" id="1.50.10.20">
    <property type="match status" value="1"/>
</dbReference>
<dbReference type="GO" id="GO:0010333">
    <property type="term" value="F:terpene synthase activity"/>
    <property type="evidence" value="ECO:0007669"/>
    <property type="project" value="InterPro"/>
</dbReference>
<dbReference type="Gene3D" id="1.50.10.160">
    <property type="match status" value="1"/>
</dbReference>
<dbReference type="PANTHER" id="PTHR31739:SF25">
    <property type="entry name" value="(E,E)-GERANYLLINALOOL SYNTHASE"/>
    <property type="match status" value="1"/>
</dbReference>
<dbReference type="AlphaFoldDB" id="A0A1S8B8W4"/>
<feature type="compositionally biased region" description="Acidic residues" evidence="7">
    <location>
        <begin position="953"/>
        <end position="967"/>
    </location>
</feature>
<evidence type="ECO:0000256" key="4">
    <source>
        <dbReference type="ARBA" id="ARBA00022842"/>
    </source>
</evidence>
<dbReference type="GO" id="GO:0016853">
    <property type="term" value="F:isomerase activity"/>
    <property type="evidence" value="ECO:0007669"/>
    <property type="project" value="UniProtKB-KW"/>
</dbReference>
<dbReference type="SUPFAM" id="SSF48239">
    <property type="entry name" value="Terpenoid cyclases/Protein prenyltransferases"/>
    <property type="match status" value="1"/>
</dbReference>
<dbReference type="OrthoDB" id="2343925at2759"/>
<proteinExistence type="inferred from homology"/>
<evidence type="ECO:0000256" key="1">
    <source>
        <dbReference type="ARBA" id="ARBA00001946"/>
    </source>
</evidence>
<gene>
    <name evidence="8" type="ORF">BK809_0005177</name>
</gene>
<evidence type="ECO:0000313" key="9">
    <source>
        <dbReference type="Proteomes" id="UP000190776"/>
    </source>
</evidence>
<evidence type="ECO:0000256" key="6">
    <source>
        <dbReference type="ARBA" id="ARBA00023239"/>
    </source>
</evidence>
<keyword evidence="4" id="KW-0460">Magnesium</keyword>
<dbReference type="InterPro" id="IPR050148">
    <property type="entry name" value="Terpene_synthase-like"/>
</dbReference>
<protein>
    <submittedName>
        <fullName evidence="8">Copalyl diphosphate synthase</fullName>
    </submittedName>
</protein>
<keyword evidence="3" id="KW-0479">Metal-binding</keyword>
<evidence type="ECO:0000313" key="8">
    <source>
        <dbReference type="EMBL" id="OMP83796.1"/>
    </source>
</evidence>
<comment type="cofactor">
    <cofactor evidence="1">
        <name>Mg(2+)</name>
        <dbReference type="ChEBI" id="CHEBI:18420"/>
    </cofactor>
</comment>
<evidence type="ECO:0000256" key="5">
    <source>
        <dbReference type="ARBA" id="ARBA00023235"/>
    </source>
</evidence>
<feature type="region of interest" description="Disordered" evidence="7">
    <location>
        <begin position="688"/>
        <end position="729"/>
    </location>
</feature>
<dbReference type="GO" id="GO:0000287">
    <property type="term" value="F:magnesium ion binding"/>
    <property type="evidence" value="ECO:0007669"/>
    <property type="project" value="TreeGrafter"/>
</dbReference>
<name>A0A1S8B8W4_9PEZI</name>
<evidence type="ECO:0000256" key="2">
    <source>
        <dbReference type="ARBA" id="ARBA00006333"/>
    </source>
</evidence>
<dbReference type="Proteomes" id="UP000190776">
    <property type="component" value="Unassembled WGS sequence"/>
</dbReference>
<dbReference type="PIRSF" id="PIRSF036498">
    <property type="entry name" value="Ent-kaurene_synthase_fungi"/>
    <property type="match status" value="1"/>
</dbReference>
<sequence>MISKPFEASCTDTLSQESRTLLHDALQGYDELYGVGSMSSAVYDTAWVSLITKTVDGSKQWLFPECFYFLLRTQLGNGGWESYASEVDGILNTAASLISLKRHACELLQILDVPPRELDDRIERAIEALGSMLADWDVSSAAHVGFEIIVPALLDELEREGLFFNFKGREELFKINAAKLSRFNPAFLYSTLKTTALHSLEAFIGKIDFDKVSHHKVHGAMMASPSSTAAYLMHVSTWDADAEDYLRHVIQRASNNGDGGVPSAYPSTYFELTWILSTLLKSGYTAADLDSRELEKAKTILAQVFKREGGTIGFAPNTGADADDTAKGLLTLKMLGVNIAPDQMVQNFEAKGHFRTYSSERDPSLSANCNVLVALLHMDDVSRYSPQILKCVRFICDCWWESDGSIKDKWNLCYLYPSMLMVEAFVDLLSLTERGLLPDLLDQETKSRLSVALCQATLRVMLQQMDDGPWNGSPEQTSYAILTLVQARRVAFFEPISTELDSAIERGREYIKFAHDATPEAIWIEKVSYTSPLLSKTYTLAALKASEPRAIATVGHELGSGGAANAKLDGYVDFYRRTPLFSGVPRWQLRASILEASLFLPLLRERHLDVFPREGLEEERYLELIPFTWTGCNNRCGTFASASLLYEMMVISLLNYQADEFMEAAAGPAFAEDLDELRRRIESLFAADDDDEGERKTSHPKRPHETTNGDGHVEMSLNGTTESSGSEGDVLSPLARFVDHVLTHPAVAAASAHDAAQVRRELRTFLLAHVAQASDNARFVAEKEGHRSAAATLSSSSSTSSSPSTSPALSASSSSLSKTSSSTSSTSTSSTFTSPTASFFTWVRSTSADHTSCPYSFALVCAMLGSGGGGGGGSTNKEEEDCFPLVSQKYFAADLCRHLATMCRMYNDYGSVRRDRVEGNLNSVDFAEFAAYTTKNNRYDGGGNAINNGAEVNGDDDDNDGDEEEEEEAKKKALFHLAEYERECLGAALARLQQAGQDQAASASASASAGGGWRRKMAVMRLFCDVTDLYGQVYVVRDMGTRMVRGEGDGDGA</sequence>
<organism evidence="8 9">
    <name type="scientific">Diplodia seriata</name>
    <dbReference type="NCBI Taxonomy" id="420778"/>
    <lineage>
        <taxon>Eukaryota</taxon>
        <taxon>Fungi</taxon>
        <taxon>Dikarya</taxon>
        <taxon>Ascomycota</taxon>
        <taxon>Pezizomycotina</taxon>
        <taxon>Dothideomycetes</taxon>
        <taxon>Dothideomycetes incertae sedis</taxon>
        <taxon>Botryosphaeriales</taxon>
        <taxon>Botryosphaeriaceae</taxon>
        <taxon>Diplodia</taxon>
    </lineage>
</organism>
<keyword evidence="5" id="KW-0413">Isomerase</keyword>
<dbReference type="GO" id="GO:0016102">
    <property type="term" value="P:diterpenoid biosynthetic process"/>
    <property type="evidence" value="ECO:0007669"/>
    <property type="project" value="TreeGrafter"/>
</dbReference>
<feature type="compositionally biased region" description="Polar residues" evidence="7">
    <location>
        <begin position="717"/>
        <end position="726"/>
    </location>
</feature>
<feature type="region of interest" description="Disordered" evidence="7">
    <location>
        <begin position="790"/>
        <end position="834"/>
    </location>
</feature>
<dbReference type="PANTHER" id="PTHR31739">
    <property type="entry name" value="ENT-COPALYL DIPHOSPHATE SYNTHASE, CHLOROPLASTIC"/>
    <property type="match status" value="1"/>
</dbReference>
<reference evidence="8 9" key="1">
    <citation type="submission" date="2017-01" db="EMBL/GenBank/DDBJ databases">
        <title>Draft genome sequence of Diplodia seriata F98.1, a fungal species involved in grapevine trunk diseases.</title>
        <authorList>
            <person name="Robert-Siegwald G."/>
            <person name="Vallet J."/>
            <person name="Abou-Mansour E."/>
            <person name="Xu J."/>
            <person name="Rey P."/>
            <person name="Bertsch C."/>
            <person name="Rego C."/>
            <person name="Larignon P."/>
            <person name="Fontaine F."/>
            <person name="Lebrun M.-H."/>
        </authorList>
    </citation>
    <scope>NUCLEOTIDE SEQUENCE [LARGE SCALE GENOMIC DNA]</scope>
    <source>
        <strain evidence="8 9">F98.1</strain>
    </source>
</reference>
<accession>A0A1S8B8W4</accession>
<dbReference type="STRING" id="420778.A0A1S8B8W4"/>
<comment type="caution">
    <text evidence="8">The sequence shown here is derived from an EMBL/GenBank/DDBJ whole genome shotgun (WGS) entry which is preliminary data.</text>
</comment>
<evidence type="ECO:0000256" key="3">
    <source>
        <dbReference type="ARBA" id="ARBA00022723"/>
    </source>
</evidence>
<comment type="similarity">
    <text evidence="2">Belongs to the terpene synthase family.</text>
</comment>
<dbReference type="InterPro" id="IPR008930">
    <property type="entry name" value="Terpenoid_cyclase/PrenylTrfase"/>
</dbReference>
<keyword evidence="6" id="KW-0456">Lyase</keyword>
<feature type="compositionally biased region" description="Basic and acidic residues" evidence="7">
    <location>
        <begin position="693"/>
        <end position="713"/>
    </location>
</feature>